<dbReference type="EMBL" id="JBBWWQ010000008">
    <property type="protein sequence ID" value="KAK8941315.1"/>
    <property type="molecule type" value="Genomic_DNA"/>
</dbReference>
<dbReference type="Gene3D" id="3.60.10.10">
    <property type="entry name" value="Endonuclease/exonuclease/phosphatase"/>
    <property type="match status" value="1"/>
</dbReference>
<sequence length="382" mass="43238">MPEETQFRGDHVWPRKAGKKIHRRPFGSSSVADFPSQSNFQDQTSFITEEFVISSTTKASCKETETRKYKLFTSTWNVAGIPPPDNLNLEDWLDTNNSAYDLYVLGFQEIVPLNAKNILGPENNTISMKWNSLIRTALNQNSKTYRCIITKQMVGIMLTVWARADLLPSIRNPTVSYVGCGIMGFLGNKGSVSVSFSVHETSFCVICCHLASGGKEGDEIHRNSNAMEIFSRTRFSYGPSLDSPTKISDHGRIILLGDLNYRVSLPDEEIRSSVLLKEFNTLLKKDELKAELMKGRTFGNWLEGEIKFAPTYKYYLNSDEYYGILGDRKGEKKRAPAWCDRILWQGTGLNQTGYDRCEYTHSDHRPVRSTFNVEVDVLTGSN</sequence>
<dbReference type="AlphaFoldDB" id="A0AAP0BJ95"/>
<dbReference type="GO" id="GO:0034485">
    <property type="term" value="F:phosphatidylinositol-3,4,5-trisphosphate 5-phosphatase activity"/>
    <property type="evidence" value="ECO:0007669"/>
    <property type="project" value="TreeGrafter"/>
</dbReference>
<comment type="caution">
    <text evidence="4">The sequence shown here is derived from an EMBL/GenBank/DDBJ whole genome shotgun (WGS) entry which is preliminary data.</text>
</comment>
<dbReference type="SUPFAM" id="SSF56219">
    <property type="entry name" value="DNase I-like"/>
    <property type="match status" value="1"/>
</dbReference>
<protein>
    <submittedName>
        <fullName evidence="4">Type I inositol 1,4,5-trisphosphate 5-phosphatase CVP2</fullName>
    </submittedName>
</protein>
<organism evidence="4 5">
    <name type="scientific">Platanthera zijinensis</name>
    <dbReference type="NCBI Taxonomy" id="2320716"/>
    <lineage>
        <taxon>Eukaryota</taxon>
        <taxon>Viridiplantae</taxon>
        <taxon>Streptophyta</taxon>
        <taxon>Embryophyta</taxon>
        <taxon>Tracheophyta</taxon>
        <taxon>Spermatophyta</taxon>
        <taxon>Magnoliopsida</taxon>
        <taxon>Liliopsida</taxon>
        <taxon>Asparagales</taxon>
        <taxon>Orchidaceae</taxon>
        <taxon>Orchidoideae</taxon>
        <taxon>Orchideae</taxon>
        <taxon>Orchidinae</taxon>
        <taxon>Platanthera</taxon>
    </lineage>
</organism>
<dbReference type="InterPro" id="IPR000300">
    <property type="entry name" value="IPPc"/>
</dbReference>
<comment type="similarity">
    <text evidence="1">Belongs to the inositol polyphosphate 5-phosphatase family.</text>
</comment>
<dbReference type="InterPro" id="IPR045849">
    <property type="entry name" value="IP5P_plant"/>
</dbReference>
<dbReference type="InterPro" id="IPR036691">
    <property type="entry name" value="Endo/exonu/phosph_ase_sf"/>
</dbReference>
<keyword evidence="2" id="KW-0378">Hydrolase</keyword>
<dbReference type="Proteomes" id="UP001418222">
    <property type="component" value="Unassembled WGS sequence"/>
</dbReference>
<feature type="domain" description="Inositol polyphosphate-related phosphatase" evidence="3">
    <location>
        <begin position="67"/>
        <end position="379"/>
    </location>
</feature>
<evidence type="ECO:0000256" key="2">
    <source>
        <dbReference type="ARBA" id="ARBA00022801"/>
    </source>
</evidence>
<dbReference type="GO" id="GO:0046856">
    <property type="term" value="P:phosphatidylinositol dephosphorylation"/>
    <property type="evidence" value="ECO:0007669"/>
    <property type="project" value="InterPro"/>
</dbReference>
<keyword evidence="5" id="KW-1185">Reference proteome</keyword>
<reference evidence="4 5" key="1">
    <citation type="journal article" date="2022" name="Nat. Plants">
        <title>Genomes of leafy and leafless Platanthera orchids illuminate the evolution of mycoheterotrophy.</title>
        <authorList>
            <person name="Li M.H."/>
            <person name="Liu K.W."/>
            <person name="Li Z."/>
            <person name="Lu H.C."/>
            <person name="Ye Q.L."/>
            <person name="Zhang D."/>
            <person name="Wang J.Y."/>
            <person name="Li Y.F."/>
            <person name="Zhong Z.M."/>
            <person name="Liu X."/>
            <person name="Yu X."/>
            <person name="Liu D.K."/>
            <person name="Tu X.D."/>
            <person name="Liu B."/>
            <person name="Hao Y."/>
            <person name="Liao X.Y."/>
            <person name="Jiang Y.T."/>
            <person name="Sun W.H."/>
            <person name="Chen J."/>
            <person name="Chen Y.Q."/>
            <person name="Ai Y."/>
            <person name="Zhai J.W."/>
            <person name="Wu S.S."/>
            <person name="Zhou Z."/>
            <person name="Hsiao Y.Y."/>
            <person name="Wu W.L."/>
            <person name="Chen Y.Y."/>
            <person name="Lin Y.F."/>
            <person name="Hsu J.L."/>
            <person name="Li C.Y."/>
            <person name="Wang Z.W."/>
            <person name="Zhao X."/>
            <person name="Zhong W.Y."/>
            <person name="Ma X.K."/>
            <person name="Ma L."/>
            <person name="Huang J."/>
            <person name="Chen G.Z."/>
            <person name="Huang M.Z."/>
            <person name="Huang L."/>
            <person name="Peng D.H."/>
            <person name="Luo Y.B."/>
            <person name="Zou S.Q."/>
            <person name="Chen S.P."/>
            <person name="Lan S."/>
            <person name="Tsai W.C."/>
            <person name="Van de Peer Y."/>
            <person name="Liu Z.J."/>
        </authorList>
    </citation>
    <scope>NUCLEOTIDE SEQUENCE [LARGE SCALE GENOMIC DNA]</scope>
    <source>
        <strain evidence="4">Lor287</strain>
    </source>
</reference>
<gene>
    <name evidence="4" type="primary">CVP2</name>
    <name evidence="4" type="ORF">KSP39_PZI010018</name>
</gene>
<dbReference type="GO" id="GO:0004439">
    <property type="term" value="F:phosphatidylinositol-4,5-bisphosphate 5-phosphatase activity"/>
    <property type="evidence" value="ECO:0007669"/>
    <property type="project" value="TreeGrafter"/>
</dbReference>
<dbReference type="Pfam" id="PF22669">
    <property type="entry name" value="Exo_endo_phos2"/>
    <property type="match status" value="1"/>
</dbReference>
<dbReference type="PANTHER" id="PTHR45666">
    <property type="entry name" value="TYPE IV INOSITOL POLYPHOSPHATE 5-PHOSPHATASE 9"/>
    <property type="match status" value="1"/>
</dbReference>
<dbReference type="SMART" id="SM00128">
    <property type="entry name" value="IPPc"/>
    <property type="match status" value="1"/>
</dbReference>
<evidence type="ECO:0000256" key="1">
    <source>
        <dbReference type="ARBA" id="ARBA00010768"/>
    </source>
</evidence>
<name>A0AAP0BJ95_9ASPA</name>
<evidence type="ECO:0000259" key="3">
    <source>
        <dbReference type="SMART" id="SM00128"/>
    </source>
</evidence>
<proteinExistence type="inferred from homology"/>
<dbReference type="PANTHER" id="PTHR45666:SF18">
    <property type="entry name" value="TYPE IV INOSITOL POLYPHOSPHATE 5-PHOSPHATASE 9"/>
    <property type="match status" value="1"/>
</dbReference>
<evidence type="ECO:0000313" key="5">
    <source>
        <dbReference type="Proteomes" id="UP001418222"/>
    </source>
</evidence>
<accession>A0AAP0BJ95</accession>
<evidence type="ECO:0000313" key="4">
    <source>
        <dbReference type="EMBL" id="KAK8941315.1"/>
    </source>
</evidence>
<dbReference type="GO" id="GO:0004445">
    <property type="term" value="F:inositol-polyphosphate 5-phosphatase activity"/>
    <property type="evidence" value="ECO:0007669"/>
    <property type="project" value="InterPro"/>
</dbReference>